<reference evidence="2 3" key="1">
    <citation type="submission" date="2017-06" db="EMBL/GenBank/DDBJ databases">
        <authorList>
            <person name="Kim H.J."/>
            <person name="Triplett B.A."/>
        </authorList>
    </citation>
    <scope>NUCLEOTIDE SEQUENCE [LARGE SCALE GENOMIC DNA]</scope>
    <source>
        <strain evidence="2">FRACA_ARgP5</strain>
    </source>
</reference>
<evidence type="ECO:0000256" key="1">
    <source>
        <dbReference type="SAM" id="MobiDB-lite"/>
    </source>
</evidence>
<dbReference type="AlphaFoldDB" id="A0A2I2KPD9"/>
<organism evidence="2 3">
    <name type="scientific">Frankia canadensis</name>
    <dbReference type="NCBI Taxonomy" id="1836972"/>
    <lineage>
        <taxon>Bacteria</taxon>
        <taxon>Bacillati</taxon>
        <taxon>Actinomycetota</taxon>
        <taxon>Actinomycetes</taxon>
        <taxon>Frankiales</taxon>
        <taxon>Frankiaceae</taxon>
        <taxon>Frankia</taxon>
    </lineage>
</organism>
<protein>
    <submittedName>
        <fullName evidence="2">Uncharacterized protein</fullName>
    </submittedName>
</protein>
<keyword evidence="3" id="KW-1185">Reference proteome</keyword>
<dbReference type="EMBL" id="FZMO01000105">
    <property type="protein sequence ID" value="SNQ47537.1"/>
    <property type="molecule type" value="Genomic_DNA"/>
</dbReference>
<accession>A0A2I2KPD9</accession>
<evidence type="ECO:0000313" key="3">
    <source>
        <dbReference type="Proteomes" id="UP000234331"/>
    </source>
</evidence>
<sequence>MGHVLSDAPSDGVSPPGVSRPIRPDRTDPGTVAAPGRARLGPGTGTHRGGHGGENREGWPA</sequence>
<evidence type="ECO:0000313" key="2">
    <source>
        <dbReference type="EMBL" id="SNQ47537.1"/>
    </source>
</evidence>
<dbReference type="Proteomes" id="UP000234331">
    <property type="component" value="Unassembled WGS sequence"/>
</dbReference>
<proteinExistence type="predicted"/>
<feature type="region of interest" description="Disordered" evidence="1">
    <location>
        <begin position="1"/>
        <end position="61"/>
    </location>
</feature>
<name>A0A2I2KPD9_9ACTN</name>
<feature type="compositionally biased region" description="Basic and acidic residues" evidence="1">
    <location>
        <begin position="51"/>
        <end position="61"/>
    </location>
</feature>
<gene>
    <name evidence="2" type="ORF">FRACA_1930013</name>
</gene>